<dbReference type="HOGENOM" id="CLU_001528_3_1_1"/>
<dbReference type="SUPFAM" id="SSF49899">
    <property type="entry name" value="Concanavalin A-like lectins/glucanases"/>
    <property type="match status" value="1"/>
</dbReference>
<dbReference type="GO" id="GO:0005987">
    <property type="term" value="P:sucrose catabolic process"/>
    <property type="evidence" value="ECO:0007669"/>
    <property type="project" value="TreeGrafter"/>
</dbReference>
<keyword evidence="2 4" id="KW-0378">Hydrolase</keyword>
<evidence type="ECO:0000313" key="7">
    <source>
        <dbReference type="EMBL" id="EOO00351.1"/>
    </source>
</evidence>
<dbReference type="PANTHER" id="PTHR42800:SF2">
    <property type="entry name" value="INVERTASE-RELATED"/>
    <property type="match status" value="1"/>
</dbReference>
<evidence type="ECO:0000256" key="2">
    <source>
        <dbReference type="ARBA" id="ARBA00022801"/>
    </source>
</evidence>
<dbReference type="PANTHER" id="PTHR42800">
    <property type="entry name" value="EXOINULINASE INUD (AFU_ORTHOLOGUE AFUA_5G00480)"/>
    <property type="match status" value="1"/>
</dbReference>
<dbReference type="AlphaFoldDB" id="R8BLV8"/>
<sequence>MNDPNGLFKDSEGTWHMYYQYGEAVDGNGIYKDWGHTTSTDFYDWVDQPVAIPASDSQGSIWSGSAIIDTENVSGFFSNQTAAEDNVVAFFTSYTDPQEAQSLAYSLDGGESFIPDPDNPIISLNRHGFRDPKVTWHEASKKWIMVTTLGDAVAFWTSSDLRDWNQTSVWTPSDPVGIVECPQFLTIPRRDDSGKFIESVYVLLISIGNVLYENVRSAVRYMPGTFDGETFTPTPAPDAVQNGTNYWLQDYDFGPDTYATAFWYDKDAHAQDSVHSISWATQAIGGYACCTPTDTEGWRHTMTTAREHWLDADYRLVTRPASTGPVAGEPIIDKSDVESVEFAYDDDLQAQNPAVEFTWTVRARADTTAQLALVSTETGENLTVTVALSAGAASVSLHRSMQGWSSASHIDDWSEASVEPASVKGDEATYSIYGIYDRSIFEIFVNDGDSSGTMLFFANGVVDQILVGSADSINSTGTSGGASASFDFKATTLRSVWGSSTSSKSAVEETRDEGVIRKQGSDDYVALGIQRRESSTSSKSSAETYVDESVIRKQGSASFRPLG</sequence>
<comment type="similarity">
    <text evidence="1 4">Belongs to the glycosyl hydrolase 32 family.</text>
</comment>
<dbReference type="Proteomes" id="UP000014074">
    <property type="component" value="Unassembled WGS sequence"/>
</dbReference>
<evidence type="ECO:0000256" key="3">
    <source>
        <dbReference type="ARBA" id="ARBA00023295"/>
    </source>
</evidence>
<dbReference type="RefSeq" id="XP_007914911.1">
    <property type="nucleotide sequence ID" value="XM_007916720.1"/>
</dbReference>
<dbReference type="SMART" id="SM00640">
    <property type="entry name" value="Glyco_32"/>
    <property type="match status" value="1"/>
</dbReference>
<organism evidence="7 8">
    <name type="scientific">Phaeoacremonium minimum (strain UCR-PA7)</name>
    <name type="common">Esca disease fungus</name>
    <name type="synonym">Togninia minima</name>
    <dbReference type="NCBI Taxonomy" id="1286976"/>
    <lineage>
        <taxon>Eukaryota</taxon>
        <taxon>Fungi</taxon>
        <taxon>Dikarya</taxon>
        <taxon>Ascomycota</taxon>
        <taxon>Pezizomycotina</taxon>
        <taxon>Sordariomycetes</taxon>
        <taxon>Sordariomycetidae</taxon>
        <taxon>Togniniales</taxon>
        <taxon>Togniniaceae</taxon>
        <taxon>Phaeoacremonium</taxon>
    </lineage>
</organism>
<dbReference type="InterPro" id="IPR023296">
    <property type="entry name" value="Glyco_hydro_beta-prop_sf"/>
</dbReference>
<dbReference type="InterPro" id="IPR013148">
    <property type="entry name" value="Glyco_hydro_32_N"/>
</dbReference>
<dbReference type="Pfam" id="PF00251">
    <property type="entry name" value="Glyco_hydro_32N"/>
    <property type="match status" value="1"/>
</dbReference>
<dbReference type="GeneID" id="19324596"/>
<evidence type="ECO:0000313" key="8">
    <source>
        <dbReference type="Proteomes" id="UP000014074"/>
    </source>
</evidence>
<accession>R8BLV8</accession>
<proteinExistence type="inferred from homology"/>
<dbReference type="InterPro" id="IPR013189">
    <property type="entry name" value="Glyco_hydro_32_C"/>
</dbReference>
<evidence type="ECO:0000259" key="5">
    <source>
        <dbReference type="Pfam" id="PF00251"/>
    </source>
</evidence>
<feature type="domain" description="Glycosyl hydrolase family 32 N-terminal" evidence="5">
    <location>
        <begin position="1"/>
        <end position="320"/>
    </location>
</feature>
<evidence type="ECO:0000259" key="6">
    <source>
        <dbReference type="Pfam" id="PF08244"/>
    </source>
</evidence>
<dbReference type="OrthoDB" id="202537at2759"/>
<dbReference type="GO" id="GO:0004575">
    <property type="term" value="F:sucrose alpha-glucosidase activity"/>
    <property type="evidence" value="ECO:0007669"/>
    <property type="project" value="TreeGrafter"/>
</dbReference>
<dbReference type="EMBL" id="KB933099">
    <property type="protein sequence ID" value="EOO00351.1"/>
    <property type="molecule type" value="Genomic_DNA"/>
</dbReference>
<dbReference type="CDD" id="cd18622">
    <property type="entry name" value="GH32_Inu-like"/>
    <property type="match status" value="1"/>
</dbReference>
<dbReference type="Gene3D" id="2.60.120.560">
    <property type="entry name" value="Exo-inulinase, domain 1"/>
    <property type="match status" value="1"/>
</dbReference>
<gene>
    <name evidence="7" type="ORF">UCRPA7_4172</name>
</gene>
<reference evidence="8" key="1">
    <citation type="journal article" date="2013" name="Genome Announc.">
        <title>Draft genome sequence of the ascomycete Phaeoacremonium aleophilum strain UCR-PA7, a causal agent of the esca disease complex in grapevines.</title>
        <authorList>
            <person name="Blanco-Ulate B."/>
            <person name="Rolshausen P."/>
            <person name="Cantu D."/>
        </authorList>
    </citation>
    <scope>NUCLEOTIDE SEQUENCE [LARGE SCALE GENOMIC DNA]</scope>
    <source>
        <strain evidence="8">UCR-PA7</strain>
    </source>
</reference>
<dbReference type="GO" id="GO:0000324">
    <property type="term" value="C:fungal-type vacuole"/>
    <property type="evidence" value="ECO:0007669"/>
    <property type="project" value="TreeGrafter"/>
</dbReference>
<dbReference type="eggNOG" id="KOG0228">
    <property type="taxonomic scope" value="Eukaryota"/>
</dbReference>
<dbReference type="InterPro" id="IPR013320">
    <property type="entry name" value="ConA-like_dom_sf"/>
</dbReference>
<evidence type="ECO:0000256" key="4">
    <source>
        <dbReference type="RuleBase" id="RU362110"/>
    </source>
</evidence>
<keyword evidence="8" id="KW-1185">Reference proteome</keyword>
<dbReference type="KEGG" id="tmn:UCRPA7_4172"/>
<name>R8BLV8_PHAM7</name>
<evidence type="ECO:0000256" key="1">
    <source>
        <dbReference type="ARBA" id="ARBA00009902"/>
    </source>
</evidence>
<dbReference type="SUPFAM" id="SSF75005">
    <property type="entry name" value="Arabinanase/levansucrase/invertase"/>
    <property type="match status" value="1"/>
</dbReference>
<dbReference type="Gene3D" id="2.115.10.20">
    <property type="entry name" value="Glycosyl hydrolase domain, family 43"/>
    <property type="match status" value="1"/>
</dbReference>
<feature type="domain" description="Glycosyl hydrolase family 32 C-terminal" evidence="6">
    <location>
        <begin position="348"/>
        <end position="460"/>
    </location>
</feature>
<dbReference type="InterPro" id="IPR001362">
    <property type="entry name" value="Glyco_hydro_32"/>
</dbReference>
<dbReference type="Pfam" id="PF08244">
    <property type="entry name" value="Glyco_hydro_32C"/>
    <property type="match status" value="1"/>
</dbReference>
<keyword evidence="3 4" id="KW-0326">Glycosidase</keyword>
<protein>
    <submittedName>
        <fullName evidence="7">Putative glycoside hydrolase family 32 protein</fullName>
    </submittedName>
</protein>